<organism evidence="2 3">
    <name type="scientific">Hydnum rufescens UP504</name>
    <dbReference type="NCBI Taxonomy" id="1448309"/>
    <lineage>
        <taxon>Eukaryota</taxon>
        <taxon>Fungi</taxon>
        <taxon>Dikarya</taxon>
        <taxon>Basidiomycota</taxon>
        <taxon>Agaricomycotina</taxon>
        <taxon>Agaricomycetes</taxon>
        <taxon>Cantharellales</taxon>
        <taxon>Hydnaceae</taxon>
        <taxon>Hydnum</taxon>
    </lineage>
</organism>
<dbReference type="PANTHER" id="PTHR31642">
    <property type="entry name" value="TRICHOTHECENE 3-O-ACETYLTRANSFERASE"/>
    <property type="match status" value="1"/>
</dbReference>
<dbReference type="SUPFAM" id="SSF52777">
    <property type="entry name" value="CoA-dependent acyltransferases"/>
    <property type="match status" value="1"/>
</dbReference>
<evidence type="ECO:0000313" key="3">
    <source>
        <dbReference type="Proteomes" id="UP000886523"/>
    </source>
</evidence>
<accession>A0A9P6BAR6</accession>
<keyword evidence="1" id="KW-0808">Transferase</keyword>
<proteinExistence type="predicted"/>
<dbReference type="Pfam" id="PF02458">
    <property type="entry name" value="Transferase"/>
    <property type="match status" value="1"/>
</dbReference>
<dbReference type="Gene3D" id="3.30.559.10">
    <property type="entry name" value="Chloramphenicol acetyltransferase-like domain"/>
    <property type="match status" value="2"/>
</dbReference>
<dbReference type="OrthoDB" id="1862401at2759"/>
<dbReference type="InterPro" id="IPR050317">
    <property type="entry name" value="Plant_Fungal_Acyltransferase"/>
</dbReference>
<comment type="caution">
    <text evidence="2">The sequence shown here is derived from an EMBL/GenBank/DDBJ whole genome shotgun (WGS) entry which is preliminary data.</text>
</comment>
<protein>
    <submittedName>
        <fullName evidence="2">Uncharacterized protein</fullName>
    </submittedName>
</protein>
<sequence>MNNTTRESPASRYYNFLLERDLNDASESWRSKEVAFVTPELPTIAGPIERHPLLGTDLFLTLVIQNCHIVPSVIDIDKFKIALSKTLSVFPTFAGRIRNQAGHWWIDLTNSPVPLTIDRSSTSPLPEDWVVTERHLSSFIEPLKVTTGEIVNYDEPLVSVKLSFYPGSNQTVIGYILPHMISDGYNTMRFAQTLSNFYQGIDLPRPVYYTPQPFITTPTAPASDASFVTPTATDRGIGDGFLRLEDAYGIYADDHARSTPVRIRMTASQCLRLKALVKEQMAADNTTLSVKESISRQDAISAFLVMTLNRFLSRPITHVQNLWNWRASADPIHVGGNAVRANVTPPLAPDQQQDMASIAFAIRQTLMLNRSSEVFRVEAPIMQRRLLDHANHGDLIFVPAREGRITINSNLHFDWHAAHFGFPGRVRFHTAWYGDRSVRIFQSNPNIVDGSAIDSRQGLIDVVFRVVSGIRDQVLEAIERDLNALDTQIAVK</sequence>
<dbReference type="PANTHER" id="PTHR31642:SF310">
    <property type="entry name" value="FATTY ALCOHOL:CAFFEOYL-COA ACYLTRANSFERASE"/>
    <property type="match status" value="1"/>
</dbReference>
<dbReference type="GO" id="GO:0016747">
    <property type="term" value="F:acyltransferase activity, transferring groups other than amino-acyl groups"/>
    <property type="evidence" value="ECO:0007669"/>
    <property type="project" value="TreeGrafter"/>
</dbReference>
<dbReference type="AlphaFoldDB" id="A0A9P6BAR6"/>
<evidence type="ECO:0000256" key="1">
    <source>
        <dbReference type="ARBA" id="ARBA00022679"/>
    </source>
</evidence>
<name>A0A9P6BAR6_9AGAM</name>
<dbReference type="InterPro" id="IPR023213">
    <property type="entry name" value="CAT-like_dom_sf"/>
</dbReference>
<reference evidence="2" key="1">
    <citation type="journal article" date="2020" name="Nat. Commun.">
        <title>Large-scale genome sequencing of mycorrhizal fungi provides insights into the early evolution of symbiotic traits.</title>
        <authorList>
            <person name="Miyauchi S."/>
            <person name="Kiss E."/>
            <person name="Kuo A."/>
            <person name="Drula E."/>
            <person name="Kohler A."/>
            <person name="Sanchez-Garcia M."/>
            <person name="Morin E."/>
            <person name="Andreopoulos B."/>
            <person name="Barry K.W."/>
            <person name="Bonito G."/>
            <person name="Buee M."/>
            <person name="Carver A."/>
            <person name="Chen C."/>
            <person name="Cichocki N."/>
            <person name="Clum A."/>
            <person name="Culley D."/>
            <person name="Crous P.W."/>
            <person name="Fauchery L."/>
            <person name="Girlanda M."/>
            <person name="Hayes R.D."/>
            <person name="Keri Z."/>
            <person name="LaButti K."/>
            <person name="Lipzen A."/>
            <person name="Lombard V."/>
            <person name="Magnuson J."/>
            <person name="Maillard F."/>
            <person name="Murat C."/>
            <person name="Nolan M."/>
            <person name="Ohm R.A."/>
            <person name="Pangilinan J."/>
            <person name="Pereira M.F."/>
            <person name="Perotto S."/>
            <person name="Peter M."/>
            <person name="Pfister S."/>
            <person name="Riley R."/>
            <person name="Sitrit Y."/>
            <person name="Stielow J.B."/>
            <person name="Szollosi G."/>
            <person name="Zifcakova L."/>
            <person name="Stursova M."/>
            <person name="Spatafora J.W."/>
            <person name="Tedersoo L."/>
            <person name="Vaario L.M."/>
            <person name="Yamada A."/>
            <person name="Yan M."/>
            <person name="Wang P."/>
            <person name="Xu J."/>
            <person name="Bruns T."/>
            <person name="Baldrian P."/>
            <person name="Vilgalys R."/>
            <person name="Dunand C."/>
            <person name="Henrissat B."/>
            <person name="Grigoriev I.V."/>
            <person name="Hibbett D."/>
            <person name="Nagy L.G."/>
            <person name="Martin F.M."/>
        </authorList>
    </citation>
    <scope>NUCLEOTIDE SEQUENCE</scope>
    <source>
        <strain evidence="2">UP504</strain>
    </source>
</reference>
<keyword evidence="3" id="KW-1185">Reference proteome</keyword>
<dbReference type="EMBL" id="MU128910">
    <property type="protein sequence ID" value="KAF9520888.1"/>
    <property type="molecule type" value="Genomic_DNA"/>
</dbReference>
<gene>
    <name evidence="2" type="ORF">BS47DRAFT_1481214</name>
</gene>
<dbReference type="Proteomes" id="UP000886523">
    <property type="component" value="Unassembled WGS sequence"/>
</dbReference>
<evidence type="ECO:0000313" key="2">
    <source>
        <dbReference type="EMBL" id="KAF9520888.1"/>
    </source>
</evidence>